<keyword evidence="2" id="KW-1185">Reference proteome</keyword>
<sequence length="121" mass="13606">MAAVTDSHLINVTQRLIADPRVSDRGRVTDSRAVRTDHSDTSNPSRSVYLSICILSCLFFQVPLFHLERADRLSFLIWAAESQTVGVVWAGRCMEKCVCGLRDTQCLSFISAEEEGEKERK</sequence>
<reference evidence="1" key="1">
    <citation type="submission" date="2022-11" db="EMBL/GenBank/DDBJ databases">
        <title>Chromosome-level genome of Pogonophryne albipinna.</title>
        <authorList>
            <person name="Jo E."/>
        </authorList>
    </citation>
    <scope>NUCLEOTIDE SEQUENCE</scope>
    <source>
        <strain evidence="1">SGF0006</strain>
        <tissue evidence="1">Muscle</tissue>
    </source>
</reference>
<accession>A0AAD6AJ41</accession>
<protein>
    <submittedName>
        <fullName evidence="1">Uncharacterized protein</fullName>
    </submittedName>
</protein>
<organism evidence="1 2">
    <name type="scientific">Pogonophryne albipinna</name>
    <dbReference type="NCBI Taxonomy" id="1090488"/>
    <lineage>
        <taxon>Eukaryota</taxon>
        <taxon>Metazoa</taxon>
        <taxon>Chordata</taxon>
        <taxon>Craniata</taxon>
        <taxon>Vertebrata</taxon>
        <taxon>Euteleostomi</taxon>
        <taxon>Actinopterygii</taxon>
        <taxon>Neopterygii</taxon>
        <taxon>Teleostei</taxon>
        <taxon>Neoteleostei</taxon>
        <taxon>Acanthomorphata</taxon>
        <taxon>Eupercaria</taxon>
        <taxon>Perciformes</taxon>
        <taxon>Notothenioidei</taxon>
        <taxon>Pogonophryne</taxon>
    </lineage>
</organism>
<gene>
    <name evidence="1" type="ORF">JOQ06_008537</name>
</gene>
<dbReference type="Proteomes" id="UP001219934">
    <property type="component" value="Unassembled WGS sequence"/>
</dbReference>
<dbReference type="EMBL" id="JAPTMU010000020">
    <property type="protein sequence ID" value="KAJ4926360.1"/>
    <property type="molecule type" value="Genomic_DNA"/>
</dbReference>
<proteinExistence type="predicted"/>
<evidence type="ECO:0000313" key="1">
    <source>
        <dbReference type="EMBL" id="KAJ4926360.1"/>
    </source>
</evidence>
<dbReference type="AlphaFoldDB" id="A0AAD6AJ41"/>
<evidence type="ECO:0000313" key="2">
    <source>
        <dbReference type="Proteomes" id="UP001219934"/>
    </source>
</evidence>
<name>A0AAD6AJ41_9TELE</name>
<comment type="caution">
    <text evidence="1">The sequence shown here is derived from an EMBL/GenBank/DDBJ whole genome shotgun (WGS) entry which is preliminary data.</text>
</comment>
<feature type="non-terminal residue" evidence="1">
    <location>
        <position position="121"/>
    </location>
</feature>